<comment type="caution">
    <text evidence="2">The sequence shown here is derived from an EMBL/GenBank/DDBJ whole genome shotgun (WGS) entry which is preliminary data.</text>
</comment>
<name>A0A9W7ZPH4_9FUNG</name>
<accession>A0A9W7ZPH4</accession>
<dbReference type="AlphaFoldDB" id="A0A9W7ZPH4"/>
<proteinExistence type="predicted"/>
<evidence type="ECO:0000256" key="1">
    <source>
        <dbReference type="SAM" id="MobiDB-lite"/>
    </source>
</evidence>
<feature type="region of interest" description="Disordered" evidence="1">
    <location>
        <begin position="1"/>
        <end position="40"/>
    </location>
</feature>
<protein>
    <submittedName>
        <fullName evidence="2">Uncharacterized protein</fullName>
    </submittedName>
</protein>
<gene>
    <name evidence="2" type="ORF">H4219_006291</name>
</gene>
<keyword evidence="3" id="KW-1185">Reference proteome</keyword>
<evidence type="ECO:0000313" key="3">
    <source>
        <dbReference type="Proteomes" id="UP001150538"/>
    </source>
</evidence>
<reference evidence="2" key="1">
    <citation type="submission" date="2022-07" db="EMBL/GenBank/DDBJ databases">
        <title>Phylogenomic reconstructions and comparative analyses of Kickxellomycotina fungi.</title>
        <authorList>
            <person name="Reynolds N.K."/>
            <person name="Stajich J.E."/>
            <person name="Barry K."/>
            <person name="Grigoriev I.V."/>
            <person name="Crous P."/>
            <person name="Smith M.E."/>
        </authorList>
    </citation>
    <scope>NUCLEOTIDE SEQUENCE</scope>
    <source>
        <strain evidence="2">NBRC 100468</strain>
    </source>
</reference>
<dbReference type="EMBL" id="JANBPU010000638">
    <property type="protein sequence ID" value="KAJ1910051.1"/>
    <property type="molecule type" value="Genomic_DNA"/>
</dbReference>
<evidence type="ECO:0000313" key="2">
    <source>
        <dbReference type="EMBL" id="KAJ1910051.1"/>
    </source>
</evidence>
<sequence length="198" mass="23064">MPKTKAAPITFEPLNKKPRTRSAARSEKKKMTTFRVEYSDPEDEHAEVPQVVDSVISKLSKERGDIEIHYDIPGYSRIITHNNVIVHSVMARYNARAHWWILQCNQYQNPLKSLKSGKRSRKEVERPKLFNTLVTTITNDNKLKIMRKAQNKFTSQFTICLDTDEEAARKYECVMSNIFSLACEVLDEGDEYIMETYR</sequence>
<organism evidence="2 3">
    <name type="scientific">Mycoemilia scoparia</name>
    <dbReference type="NCBI Taxonomy" id="417184"/>
    <lineage>
        <taxon>Eukaryota</taxon>
        <taxon>Fungi</taxon>
        <taxon>Fungi incertae sedis</taxon>
        <taxon>Zoopagomycota</taxon>
        <taxon>Kickxellomycotina</taxon>
        <taxon>Kickxellomycetes</taxon>
        <taxon>Kickxellales</taxon>
        <taxon>Kickxellaceae</taxon>
        <taxon>Mycoemilia</taxon>
    </lineage>
</organism>
<dbReference type="Proteomes" id="UP001150538">
    <property type="component" value="Unassembled WGS sequence"/>
</dbReference>